<proteinExistence type="predicted"/>
<evidence type="ECO:0008006" key="4">
    <source>
        <dbReference type="Google" id="ProtNLM"/>
    </source>
</evidence>
<gene>
    <name evidence="2" type="ORF">HOP12_12960</name>
</gene>
<keyword evidence="1" id="KW-0732">Signal</keyword>
<protein>
    <recommendedName>
        <fullName evidence="4">CBM-cenC domain-containing protein</fullName>
    </recommendedName>
</protein>
<reference evidence="2 3" key="1">
    <citation type="submission" date="2020-04" db="EMBL/GenBank/DDBJ databases">
        <title>Metagenomic profiling of ammonia- and methane-oxidizing microorganisms in a Dutch drinking water treatment plant.</title>
        <authorList>
            <person name="Poghosyan L."/>
            <person name="Leucker S."/>
        </authorList>
    </citation>
    <scope>NUCLEOTIDE SEQUENCE [LARGE SCALE GENOMIC DNA]</scope>
    <source>
        <strain evidence="2">S-RSF-IL-03</strain>
    </source>
</reference>
<sequence>MSLTRWRSFALLLVLLPVLGATPRKTTPLPTGNLLENGGFESGLAGHEWMPAAWDTFDSGLHTSFYMRDTQIAHGGEYAASVANVSNSIPMFHNWSQVVKVRPAMWNHDAVVSVWTRSMGVQGRAYVLVQGFRDTIQKMALEWKVPRDSAVVRLNYTATSQPVLLTAWQRQYFSDNETEWVKRDLRVFVPRGTDVLVVRAGIFGTGQVFVDDASLTIVDAAPLRPVANWKNLLADPGFEGDGDEWEYSMPPYEGLVLGLDTTFVHAGHGALHAHGGDVGPIQARTGACQILDARALWDKRVRLSAYIRTDSLFGSAYVKLYGSTPEGEIAVPTSKVFSGDTDWTLTTFEMDVPPETYVLSAWLMYNAPTPGRLYFDDASLMVVGPAHYLNGQSPRPTLVPLAVPGGR</sequence>
<dbReference type="Gene3D" id="2.60.120.260">
    <property type="entry name" value="Galactose-binding domain-like"/>
    <property type="match status" value="2"/>
</dbReference>
<evidence type="ECO:0000313" key="3">
    <source>
        <dbReference type="Proteomes" id="UP000580839"/>
    </source>
</evidence>
<name>A0A849SSM1_UNCEI</name>
<feature type="chain" id="PRO_5032835083" description="CBM-cenC domain-containing protein" evidence="1">
    <location>
        <begin position="21"/>
        <end position="407"/>
    </location>
</feature>
<dbReference type="Proteomes" id="UP000580839">
    <property type="component" value="Unassembled WGS sequence"/>
</dbReference>
<accession>A0A849SSM1</accession>
<evidence type="ECO:0000313" key="2">
    <source>
        <dbReference type="EMBL" id="NOT35055.1"/>
    </source>
</evidence>
<dbReference type="EMBL" id="JABFRW010000168">
    <property type="protein sequence ID" value="NOT35055.1"/>
    <property type="molecule type" value="Genomic_DNA"/>
</dbReference>
<evidence type="ECO:0000256" key="1">
    <source>
        <dbReference type="SAM" id="SignalP"/>
    </source>
</evidence>
<comment type="caution">
    <text evidence="2">The sequence shown here is derived from an EMBL/GenBank/DDBJ whole genome shotgun (WGS) entry which is preliminary data.</text>
</comment>
<organism evidence="2 3">
    <name type="scientific">Eiseniibacteriota bacterium</name>
    <dbReference type="NCBI Taxonomy" id="2212470"/>
    <lineage>
        <taxon>Bacteria</taxon>
        <taxon>Candidatus Eiseniibacteriota</taxon>
    </lineage>
</organism>
<dbReference type="AlphaFoldDB" id="A0A849SSM1"/>
<feature type="signal peptide" evidence="1">
    <location>
        <begin position="1"/>
        <end position="20"/>
    </location>
</feature>